<dbReference type="PROSITE" id="PS50011">
    <property type="entry name" value="PROTEIN_KINASE_DOM"/>
    <property type="match status" value="1"/>
</dbReference>
<dbReference type="EMBL" id="AP027081">
    <property type="protein sequence ID" value="BDU77740.1"/>
    <property type="molecule type" value="Genomic_DNA"/>
</dbReference>
<name>A0AA48GY35_9BACT</name>
<feature type="domain" description="Protein kinase" evidence="6">
    <location>
        <begin position="20"/>
        <end position="279"/>
    </location>
</feature>
<accession>A0AA48GY35</accession>
<evidence type="ECO:0000256" key="4">
    <source>
        <dbReference type="ARBA" id="ARBA00022840"/>
    </source>
</evidence>
<feature type="binding site" evidence="5">
    <location>
        <position position="49"/>
    </location>
    <ligand>
        <name>ATP</name>
        <dbReference type="ChEBI" id="CHEBI:30616"/>
    </ligand>
</feature>
<evidence type="ECO:0000256" key="3">
    <source>
        <dbReference type="ARBA" id="ARBA00022777"/>
    </source>
</evidence>
<dbReference type="CDD" id="cd14014">
    <property type="entry name" value="STKc_PknB_like"/>
    <property type="match status" value="1"/>
</dbReference>
<dbReference type="Pfam" id="PF00069">
    <property type="entry name" value="Pkinase"/>
    <property type="match status" value="1"/>
</dbReference>
<dbReference type="InterPro" id="IPR017441">
    <property type="entry name" value="Protein_kinase_ATP_BS"/>
</dbReference>
<dbReference type="PROSITE" id="PS00108">
    <property type="entry name" value="PROTEIN_KINASE_ST"/>
    <property type="match status" value="1"/>
</dbReference>
<protein>
    <recommendedName>
        <fullName evidence="6">Protein kinase domain-containing protein</fullName>
    </recommendedName>
</protein>
<dbReference type="InterPro" id="IPR008271">
    <property type="entry name" value="Ser/Thr_kinase_AS"/>
</dbReference>
<keyword evidence="1" id="KW-0808">Transferase</keyword>
<evidence type="ECO:0000256" key="2">
    <source>
        <dbReference type="ARBA" id="ARBA00022741"/>
    </source>
</evidence>
<reference evidence="7" key="1">
    <citation type="journal article" date="2023" name="Int. J. Syst. Evol. Microbiol.">
        <title>Mesoterricola silvestris gen. nov., sp. nov., Mesoterricola sediminis sp. nov., Geothrix oryzae sp. nov., Geothrix edaphica sp. nov., Geothrix rubra sp. nov., and Geothrix limicola sp. nov., six novel members of Acidobacteriota isolated from soils.</title>
        <authorList>
            <person name="Itoh H."/>
            <person name="Sugisawa Y."/>
            <person name="Mise K."/>
            <person name="Xu Z."/>
            <person name="Kuniyasu M."/>
            <person name="Ushijima N."/>
            <person name="Kawano K."/>
            <person name="Kobayashi E."/>
            <person name="Shiratori Y."/>
            <person name="Masuda Y."/>
            <person name="Senoo K."/>
        </authorList>
    </citation>
    <scope>NUCLEOTIDE SEQUENCE</scope>
    <source>
        <strain evidence="7">W786</strain>
    </source>
</reference>
<dbReference type="AlphaFoldDB" id="A0AA48GY35"/>
<organism evidence="7 8">
    <name type="scientific">Mesoterricola sediminis</name>
    <dbReference type="NCBI Taxonomy" id="2927980"/>
    <lineage>
        <taxon>Bacteria</taxon>
        <taxon>Pseudomonadati</taxon>
        <taxon>Acidobacteriota</taxon>
        <taxon>Holophagae</taxon>
        <taxon>Holophagales</taxon>
        <taxon>Holophagaceae</taxon>
        <taxon>Mesoterricola</taxon>
    </lineage>
</organism>
<dbReference type="PANTHER" id="PTHR43289:SF6">
    <property type="entry name" value="SERINE_THREONINE-PROTEIN KINASE NEKL-3"/>
    <property type="match status" value="1"/>
</dbReference>
<gene>
    <name evidence="7" type="ORF">METESE_26980</name>
</gene>
<keyword evidence="3" id="KW-0418">Kinase</keyword>
<dbReference type="InterPro" id="IPR011009">
    <property type="entry name" value="Kinase-like_dom_sf"/>
</dbReference>
<dbReference type="PANTHER" id="PTHR43289">
    <property type="entry name" value="MITOGEN-ACTIVATED PROTEIN KINASE KINASE KINASE 20-RELATED"/>
    <property type="match status" value="1"/>
</dbReference>
<evidence type="ECO:0000259" key="6">
    <source>
        <dbReference type="PROSITE" id="PS50011"/>
    </source>
</evidence>
<dbReference type="Gene3D" id="3.30.200.20">
    <property type="entry name" value="Phosphorylase Kinase, domain 1"/>
    <property type="match status" value="1"/>
</dbReference>
<evidence type="ECO:0000313" key="8">
    <source>
        <dbReference type="Proteomes" id="UP001228113"/>
    </source>
</evidence>
<dbReference type="SMART" id="SM00220">
    <property type="entry name" value="S_TKc"/>
    <property type="match status" value="1"/>
</dbReference>
<keyword evidence="8" id="KW-1185">Reference proteome</keyword>
<dbReference type="InterPro" id="IPR000719">
    <property type="entry name" value="Prot_kinase_dom"/>
</dbReference>
<keyword evidence="4 5" id="KW-0067">ATP-binding</keyword>
<dbReference type="Gene3D" id="1.10.510.10">
    <property type="entry name" value="Transferase(Phosphotransferase) domain 1"/>
    <property type="match status" value="1"/>
</dbReference>
<evidence type="ECO:0000256" key="1">
    <source>
        <dbReference type="ARBA" id="ARBA00022679"/>
    </source>
</evidence>
<sequence>MPNASAKPEWTERARKEGRYLLGPRLGSGGMGDVHEAWDTLLGRTVALKVLTRMEPAAMIRFMHEAQLQARLHHPNICEIYDIEVYEGAPRIAMQLVKGPDLEDASPELELGEIVAICAQVADGLHHAHRHGLVHRDVKPGNVLLQWVDDAWKPVIVDFGLAMAVNESGLTLPNALTGTPAYMAPEQVRGDRSHVGPHSDVYGLGGTLYFLLVGRPPCVSTVTREMVRIKREQRFPRPRSLEPSIPGDLERILLRCLAPDPADRYPTMDLLARDLRAFQVPAPGQRPRRLGLAVGLAALVLALAGAGLAGVRRSRQRALRETVATRADLEVLGLTEAWNRSRGAPAHDLRPDLARLQDAIQSADSRFTVPGDRIQASARLVEGTARLCAGDPQGALTALDTAWRGGRRTPLTAYLAQASAWRAWMAEAEEAAFNGLPAPSDRRDQARFWMAHLSGVRPDRLAIARGSMAYMDGDDDLALAQARACMAANPYRVTGVWLGCQALHRKAGALERAQDGAGAARLYREALTWATEALHWAPSDPELHHASVQAREALLRLDLAQGRASRAEGGALFALAEAGLRLNPADPMLQADWLRAKVLEARICIQAGSDAGPSLREAMAFYWTRTREPRPAALRGAHMILYTLAAEQEAAQGRSPHAALQEAWKNAGHVLEGPTDHLERLQRFGNYAGPAAP</sequence>
<dbReference type="GO" id="GO:0005524">
    <property type="term" value="F:ATP binding"/>
    <property type="evidence" value="ECO:0007669"/>
    <property type="project" value="UniProtKB-UniRule"/>
</dbReference>
<proteinExistence type="predicted"/>
<evidence type="ECO:0000313" key="7">
    <source>
        <dbReference type="EMBL" id="BDU77740.1"/>
    </source>
</evidence>
<evidence type="ECO:0000256" key="5">
    <source>
        <dbReference type="PROSITE-ProRule" id="PRU10141"/>
    </source>
</evidence>
<dbReference type="GO" id="GO:0004674">
    <property type="term" value="F:protein serine/threonine kinase activity"/>
    <property type="evidence" value="ECO:0007669"/>
    <property type="project" value="TreeGrafter"/>
</dbReference>
<dbReference type="KEGG" id="msea:METESE_26980"/>
<dbReference type="Proteomes" id="UP001228113">
    <property type="component" value="Chromosome"/>
</dbReference>
<dbReference type="RefSeq" id="WP_316410401.1">
    <property type="nucleotide sequence ID" value="NZ_AP027081.1"/>
</dbReference>
<keyword evidence="2 5" id="KW-0547">Nucleotide-binding</keyword>
<dbReference type="PROSITE" id="PS00107">
    <property type="entry name" value="PROTEIN_KINASE_ATP"/>
    <property type="match status" value="1"/>
</dbReference>
<dbReference type="SUPFAM" id="SSF56112">
    <property type="entry name" value="Protein kinase-like (PK-like)"/>
    <property type="match status" value="1"/>
</dbReference>